<evidence type="ECO:0000256" key="5">
    <source>
        <dbReference type="SAM" id="Phobius"/>
    </source>
</evidence>
<evidence type="ECO:0000256" key="1">
    <source>
        <dbReference type="ARBA" id="ARBA00004141"/>
    </source>
</evidence>
<evidence type="ECO:0000313" key="6">
    <source>
        <dbReference type="EMBL" id="ANN18660.1"/>
    </source>
</evidence>
<dbReference type="GO" id="GO:0016020">
    <property type="term" value="C:membrane"/>
    <property type="evidence" value="ECO:0007669"/>
    <property type="project" value="UniProtKB-SubCell"/>
</dbReference>
<name>A0A193C2Q1_AMYOR</name>
<evidence type="ECO:0000256" key="4">
    <source>
        <dbReference type="ARBA" id="ARBA00023136"/>
    </source>
</evidence>
<comment type="subcellular location">
    <subcellularLocation>
        <location evidence="1">Membrane</location>
        <topology evidence="1">Multi-pass membrane protein</topology>
    </subcellularLocation>
</comment>
<sequence length="105" mass="10517">MPLATGISILIIGVLYLAVGGMTILVLGPRAGETQAPLAAMLGEGLGTSVRAVAAVIAVVVTLGVLNVFVASMAKLGAAMGRDGALPKWLVYLKFSKRAGAAAPE</sequence>
<keyword evidence="4 5" id="KW-0472">Membrane</keyword>
<keyword evidence="3 5" id="KW-1133">Transmembrane helix</keyword>
<evidence type="ECO:0000256" key="3">
    <source>
        <dbReference type="ARBA" id="ARBA00022989"/>
    </source>
</evidence>
<evidence type="ECO:0000313" key="7">
    <source>
        <dbReference type="Proteomes" id="UP000093695"/>
    </source>
</evidence>
<dbReference type="Gene3D" id="1.20.1740.10">
    <property type="entry name" value="Amino acid/polyamine transporter I"/>
    <property type="match status" value="1"/>
</dbReference>
<dbReference type="Proteomes" id="UP000093695">
    <property type="component" value="Chromosome"/>
</dbReference>
<reference evidence="6 7" key="1">
    <citation type="journal article" date="2015" name="Genome Announc.">
        <title>Draft Genome Sequence of Norvancomycin-Producing Strain Amycolatopsis orientalis CPCC200066.</title>
        <authorList>
            <person name="Lei X."/>
            <person name="Yuan F."/>
            <person name="Shi Y."/>
            <person name="Li X."/>
            <person name="Wang L."/>
            <person name="Hong B."/>
        </authorList>
    </citation>
    <scope>NUCLEOTIDE SEQUENCE [LARGE SCALE GENOMIC DNA]</scope>
    <source>
        <strain evidence="6 7">B-37</strain>
    </source>
</reference>
<dbReference type="RefSeq" id="WP_052674908.1">
    <property type="nucleotide sequence ID" value="NZ_CP016174.1"/>
</dbReference>
<evidence type="ECO:0000256" key="2">
    <source>
        <dbReference type="ARBA" id="ARBA00022692"/>
    </source>
</evidence>
<protein>
    <recommendedName>
        <fullName evidence="8">Amino acid permease/ SLC12A domain-containing protein</fullName>
    </recommendedName>
</protein>
<dbReference type="AlphaFoldDB" id="A0A193C2Q1"/>
<dbReference type="Pfam" id="PF13520">
    <property type="entry name" value="AA_permease_2"/>
    <property type="match status" value="1"/>
</dbReference>
<accession>A0A193C2Q1</accession>
<gene>
    <name evidence="6" type="ORF">SD37_25565</name>
</gene>
<feature type="transmembrane region" description="Helical" evidence="5">
    <location>
        <begin position="7"/>
        <end position="28"/>
    </location>
</feature>
<keyword evidence="7" id="KW-1185">Reference proteome</keyword>
<dbReference type="GO" id="GO:0022857">
    <property type="term" value="F:transmembrane transporter activity"/>
    <property type="evidence" value="ECO:0007669"/>
    <property type="project" value="InterPro"/>
</dbReference>
<evidence type="ECO:0008006" key="8">
    <source>
        <dbReference type="Google" id="ProtNLM"/>
    </source>
</evidence>
<dbReference type="KEGG" id="aori:SD37_25565"/>
<proteinExistence type="predicted"/>
<feature type="transmembrane region" description="Helical" evidence="5">
    <location>
        <begin position="48"/>
        <end position="70"/>
    </location>
</feature>
<dbReference type="InterPro" id="IPR002293">
    <property type="entry name" value="AA/rel_permease1"/>
</dbReference>
<dbReference type="STRING" id="31958.SD37_25565"/>
<dbReference type="eggNOG" id="COG0531">
    <property type="taxonomic scope" value="Bacteria"/>
</dbReference>
<organism evidence="6 7">
    <name type="scientific">Amycolatopsis orientalis</name>
    <name type="common">Nocardia orientalis</name>
    <dbReference type="NCBI Taxonomy" id="31958"/>
    <lineage>
        <taxon>Bacteria</taxon>
        <taxon>Bacillati</taxon>
        <taxon>Actinomycetota</taxon>
        <taxon>Actinomycetes</taxon>
        <taxon>Pseudonocardiales</taxon>
        <taxon>Pseudonocardiaceae</taxon>
        <taxon>Amycolatopsis</taxon>
    </lineage>
</organism>
<keyword evidence="2 5" id="KW-0812">Transmembrane</keyword>
<dbReference type="EMBL" id="CP016174">
    <property type="protein sequence ID" value="ANN18660.1"/>
    <property type="molecule type" value="Genomic_DNA"/>
</dbReference>